<evidence type="ECO:0000256" key="3">
    <source>
        <dbReference type="ARBA" id="ARBA00017228"/>
    </source>
</evidence>
<dbReference type="InterPro" id="IPR034505">
    <property type="entry name" value="Coproporphyrinogen-III_oxidase"/>
</dbReference>
<dbReference type="GO" id="GO:0051539">
    <property type="term" value="F:4 iron, 4 sulfur cluster binding"/>
    <property type="evidence" value="ECO:0007669"/>
    <property type="project" value="UniProtKB-UniRule"/>
</dbReference>
<keyword evidence="4 10" id="KW-0349">Heme</keyword>
<dbReference type="OrthoDB" id="9808022at2"/>
<dbReference type="InterPro" id="IPR006638">
    <property type="entry name" value="Elp3/MiaA/NifB-like_rSAM"/>
</dbReference>
<evidence type="ECO:0000256" key="5">
    <source>
        <dbReference type="ARBA" id="ARBA00022691"/>
    </source>
</evidence>
<dbReference type="SFLD" id="SFLDF00288">
    <property type="entry name" value="HemN-like__clustered_with_nucl"/>
    <property type="match status" value="1"/>
</dbReference>
<sequence length="377" mass="43192">MLLYIHVPFCKSRCHYCTFHSQAYNQVTFAWYLKTLLQEIKLWGKRLKKPRVATVYFGGGTPSLMAPHQLDDVMKALRKHFSLHPNMEATLEANPDSATDVSYFRALRSIGFNRLSLGIQSLDDQDLIMMGRPHSAAQAVESFGAARAAGFNNISVDFIWGLPDQRLKTWLDTLEQAVKMKPEHISAYNLTLEPYTVLFKRHDAGELALPSEQEAGRMFIYGAEYLESHGFLHYEVSNFARMGFMSAHNSGYWEGRDYLGLGPSAVSTLGKRRFTNPRYMDEYDAAVRGDFAGQDFEQLTEEHLLQEMVMLSLRTTKGLDLKDFKKRAGYDLVKRRHRLVSALHRENLVRINQGRLKLTKNGMLVSNPIVRRLIFDE</sequence>
<comment type="subcellular location">
    <subcellularLocation>
        <location evidence="10">Cytoplasm</location>
    </subcellularLocation>
</comment>
<dbReference type="GO" id="GO:0006779">
    <property type="term" value="P:porphyrin-containing compound biosynthetic process"/>
    <property type="evidence" value="ECO:0007669"/>
    <property type="project" value="InterPro"/>
</dbReference>
<dbReference type="EMBL" id="WAIE01000003">
    <property type="protein sequence ID" value="KAB1441912.1"/>
    <property type="molecule type" value="Genomic_DNA"/>
</dbReference>
<protein>
    <recommendedName>
        <fullName evidence="3 10">Heme chaperone HemW</fullName>
    </recommendedName>
</protein>
<dbReference type="PANTHER" id="PTHR13932:SF5">
    <property type="entry name" value="RADICAL S-ADENOSYL METHIONINE DOMAIN-CONTAINING PROTEIN 1, MITOCHONDRIAL"/>
    <property type="match status" value="1"/>
</dbReference>
<keyword evidence="6 10" id="KW-0479">Metal-binding</keyword>
<dbReference type="SUPFAM" id="SSF102114">
    <property type="entry name" value="Radical SAM enzymes"/>
    <property type="match status" value="1"/>
</dbReference>
<dbReference type="Proteomes" id="UP000438699">
    <property type="component" value="Unassembled WGS sequence"/>
</dbReference>
<evidence type="ECO:0000256" key="2">
    <source>
        <dbReference type="ARBA" id="ARBA00006100"/>
    </source>
</evidence>
<dbReference type="InterPro" id="IPR013785">
    <property type="entry name" value="Aldolase_TIM"/>
</dbReference>
<dbReference type="InterPro" id="IPR010723">
    <property type="entry name" value="HemN_C"/>
</dbReference>
<dbReference type="SFLD" id="SFLDG01065">
    <property type="entry name" value="anaerobic_coproporphyrinogen-I"/>
    <property type="match status" value="1"/>
</dbReference>
<evidence type="ECO:0000256" key="4">
    <source>
        <dbReference type="ARBA" id="ARBA00022617"/>
    </source>
</evidence>
<organism evidence="12 13">
    <name type="scientific">Pseudodesulfovibrio senegalensis</name>
    <dbReference type="NCBI Taxonomy" id="1721087"/>
    <lineage>
        <taxon>Bacteria</taxon>
        <taxon>Pseudomonadati</taxon>
        <taxon>Thermodesulfobacteriota</taxon>
        <taxon>Desulfovibrionia</taxon>
        <taxon>Desulfovibrionales</taxon>
        <taxon>Desulfovibrionaceae</taxon>
    </lineage>
</organism>
<dbReference type="GO" id="GO:0005737">
    <property type="term" value="C:cytoplasm"/>
    <property type="evidence" value="ECO:0007669"/>
    <property type="project" value="UniProtKB-SubCell"/>
</dbReference>
<dbReference type="Pfam" id="PF06969">
    <property type="entry name" value="HemN_C"/>
    <property type="match status" value="1"/>
</dbReference>
<evidence type="ECO:0000256" key="10">
    <source>
        <dbReference type="RuleBase" id="RU364116"/>
    </source>
</evidence>
<evidence type="ECO:0000256" key="6">
    <source>
        <dbReference type="ARBA" id="ARBA00022723"/>
    </source>
</evidence>
<dbReference type="Pfam" id="PF04055">
    <property type="entry name" value="Radical_SAM"/>
    <property type="match status" value="1"/>
</dbReference>
<keyword evidence="13" id="KW-1185">Reference proteome</keyword>
<keyword evidence="9 10" id="KW-0143">Chaperone</keyword>
<evidence type="ECO:0000256" key="9">
    <source>
        <dbReference type="ARBA" id="ARBA00023186"/>
    </source>
</evidence>
<comment type="similarity">
    <text evidence="2">Belongs to the anaerobic coproporphyrinogen-III oxidase family. HemW subfamily.</text>
</comment>
<evidence type="ECO:0000256" key="7">
    <source>
        <dbReference type="ARBA" id="ARBA00023004"/>
    </source>
</evidence>
<dbReference type="InterPro" id="IPR058240">
    <property type="entry name" value="rSAM_sf"/>
</dbReference>
<feature type="domain" description="Radical SAM core" evidence="11">
    <location>
        <begin position="1"/>
        <end position="232"/>
    </location>
</feature>
<dbReference type="Gene3D" id="3.20.20.70">
    <property type="entry name" value="Aldolase class I"/>
    <property type="match status" value="1"/>
</dbReference>
<dbReference type="InterPro" id="IPR007197">
    <property type="entry name" value="rSAM"/>
</dbReference>
<dbReference type="SFLD" id="SFLDS00029">
    <property type="entry name" value="Radical_SAM"/>
    <property type="match status" value="1"/>
</dbReference>
<comment type="caution">
    <text evidence="12">The sequence shown here is derived from an EMBL/GenBank/DDBJ whole genome shotgun (WGS) entry which is preliminary data.</text>
</comment>
<dbReference type="GO" id="GO:0004109">
    <property type="term" value="F:coproporphyrinogen oxidase activity"/>
    <property type="evidence" value="ECO:0007669"/>
    <property type="project" value="InterPro"/>
</dbReference>
<accession>A0A6N6N3A1</accession>
<dbReference type="CDD" id="cd01335">
    <property type="entry name" value="Radical_SAM"/>
    <property type="match status" value="1"/>
</dbReference>
<dbReference type="NCBIfam" id="TIGR00539">
    <property type="entry name" value="hemN_rel"/>
    <property type="match status" value="1"/>
</dbReference>
<dbReference type="SMART" id="SM00729">
    <property type="entry name" value="Elp3"/>
    <property type="match status" value="1"/>
</dbReference>
<evidence type="ECO:0000256" key="1">
    <source>
        <dbReference type="ARBA" id="ARBA00001966"/>
    </source>
</evidence>
<evidence type="ECO:0000313" key="13">
    <source>
        <dbReference type="Proteomes" id="UP000438699"/>
    </source>
</evidence>
<evidence type="ECO:0000313" key="12">
    <source>
        <dbReference type="EMBL" id="KAB1441912.1"/>
    </source>
</evidence>
<dbReference type="InterPro" id="IPR004559">
    <property type="entry name" value="HemW-like"/>
</dbReference>
<comment type="cofactor">
    <cofactor evidence="1">
        <name>[4Fe-4S] cluster</name>
        <dbReference type="ChEBI" id="CHEBI:49883"/>
    </cofactor>
</comment>
<dbReference type="AlphaFoldDB" id="A0A6N6N3A1"/>
<dbReference type="GO" id="GO:0046872">
    <property type="term" value="F:metal ion binding"/>
    <property type="evidence" value="ECO:0007669"/>
    <property type="project" value="UniProtKB-UniRule"/>
</dbReference>
<comment type="function">
    <text evidence="10">Probably acts as a heme chaperone, transferring heme to an unknown acceptor. Binds one molecule of heme per monomer, possibly covalently. Binds 1 [4Fe-4S] cluster. The cluster is coordinated with 3 cysteines and an exchangeable S-adenosyl-L-methionine.</text>
</comment>
<dbReference type="PANTHER" id="PTHR13932">
    <property type="entry name" value="COPROPORPHYRINIGEN III OXIDASE"/>
    <property type="match status" value="1"/>
</dbReference>
<keyword evidence="10" id="KW-0004">4Fe-4S</keyword>
<name>A0A6N6N3A1_9BACT</name>
<keyword evidence="7 10" id="KW-0408">Iron</keyword>
<evidence type="ECO:0000256" key="8">
    <source>
        <dbReference type="ARBA" id="ARBA00023014"/>
    </source>
</evidence>
<keyword evidence="5 10" id="KW-0949">S-adenosyl-L-methionine</keyword>
<gene>
    <name evidence="12" type="primary">hemW</name>
    <name evidence="12" type="ORF">F8A88_08920</name>
</gene>
<keyword evidence="8 10" id="KW-0411">Iron-sulfur</keyword>
<reference evidence="12 13" key="1">
    <citation type="journal article" date="2017" name="Int. J. Syst. Evol. Microbiol.">
        <title>Desulfovibrio senegalensis sp. nov., a mesophilic sulfate reducer isolated from marine sediment.</title>
        <authorList>
            <person name="Thioye A."/>
            <person name="Gam Z.B.A."/>
            <person name="Mbengue M."/>
            <person name="Cayol J.L."/>
            <person name="Joseph-Bartoli M."/>
            <person name="Toure-Kane C."/>
            <person name="Labat M."/>
        </authorList>
    </citation>
    <scope>NUCLEOTIDE SEQUENCE [LARGE SCALE GENOMIC DNA]</scope>
    <source>
        <strain evidence="12 13">DSM 101509</strain>
    </source>
</reference>
<evidence type="ECO:0000259" key="11">
    <source>
        <dbReference type="PROSITE" id="PS51918"/>
    </source>
</evidence>
<dbReference type="SFLD" id="SFLDF00562">
    <property type="entry name" value="HemN-like__clustered_with_heat"/>
    <property type="match status" value="1"/>
</dbReference>
<proteinExistence type="inferred from homology"/>
<dbReference type="SFLD" id="SFLDG01082">
    <property type="entry name" value="B12-binding_domain_containing"/>
    <property type="match status" value="1"/>
</dbReference>
<dbReference type="PROSITE" id="PS51918">
    <property type="entry name" value="RADICAL_SAM"/>
    <property type="match status" value="1"/>
</dbReference>
<keyword evidence="10" id="KW-0963">Cytoplasm</keyword>